<dbReference type="OrthoDB" id="348201at2759"/>
<feature type="compositionally biased region" description="Low complexity" evidence="1">
    <location>
        <begin position="166"/>
        <end position="191"/>
    </location>
</feature>
<feature type="region of interest" description="Disordered" evidence="1">
    <location>
        <begin position="146"/>
        <end position="191"/>
    </location>
</feature>
<comment type="caution">
    <text evidence="3">The sequence shown here is derived from an EMBL/GenBank/DDBJ whole genome shotgun (WGS) entry which is preliminary data.</text>
</comment>
<dbReference type="Proteomes" id="UP000825935">
    <property type="component" value="Chromosome 36"/>
</dbReference>
<proteinExistence type="predicted"/>
<evidence type="ECO:0000313" key="4">
    <source>
        <dbReference type="Proteomes" id="UP000825935"/>
    </source>
</evidence>
<feature type="domain" description="RPAP1 N-terminal" evidence="2">
    <location>
        <begin position="206"/>
        <end position="240"/>
    </location>
</feature>
<accession>A0A8T2QDD2</accession>
<feature type="region of interest" description="Disordered" evidence="1">
    <location>
        <begin position="1"/>
        <end position="22"/>
    </location>
</feature>
<protein>
    <recommendedName>
        <fullName evidence="2">RPAP1 N-terminal domain-containing protein</fullName>
    </recommendedName>
</protein>
<dbReference type="InterPro" id="IPR013930">
    <property type="entry name" value="RPAP1_N"/>
</dbReference>
<evidence type="ECO:0000259" key="2">
    <source>
        <dbReference type="Pfam" id="PF08621"/>
    </source>
</evidence>
<sequence length="417" mass="46429">MQSKQQKKNTSASANGTEGDYVPLPLLGKIKEKGFSDASYQQQFHIPAPKPRVTPFPVARHRSEGPHWAPSPRVENTDSAKENLEERECEHFATRAQPVLKKKKKSINFSKWKTGKSSDSSLNIVSDSRCKQEDLLELALLDGCKEEDQSEKPTIRSNSIIKHTPSSSSLENGSNTSVTSQLSVSSMSSRSSGIMQDMTSTEEFTLENMTNEQIAEAQRELSERLRPDILDMLRRRGKEKAEKTINTESNLDASVAETLDLKMKINNESVRQHEQKESLGTAGLGAPSSALNISKPVAESILASQFTWEGKNWAERVEAVRTYRFGLDGNCIGIDPNSVTSISETKDKDSQWKIPNVTERDFLRMEGAPSLHGYTIKEAVTLARSMVGNTCFSLSKHVDEEDPLLNEFDNVYISEAE</sequence>
<feature type="compositionally biased region" description="Polar residues" evidence="1">
    <location>
        <begin position="1"/>
        <end position="16"/>
    </location>
</feature>
<evidence type="ECO:0000313" key="3">
    <source>
        <dbReference type="EMBL" id="KAH7281640.1"/>
    </source>
</evidence>
<dbReference type="PANTHER" id="PTHR47605">
    <property type="entry name" value="TRANSCRIPTIONAL ELONGATION REGULATOR MINIYO"/>
    <property type="match status" value="1"/>
</dbReference>
<dbReference type="OMA" id="EERECEH"/>
<dbReference type="EMBL" id="CM035441">
    <property type="protein sequence ID" value="KAH7281640.1"/>
    <property type="molecule type" value="Genomic_DNA"/>
</dbReference>
<dbReference type="AlphaFoldDB" id="A0A8T2QDD2"/>
<keyword evidence="4" id="KW-1185">Reference proteome</keyword>
<reference evidence="3" key="1">
    <citation type="submission" date="2021-08" db="EMBL/GenBank/DDBJ databases">
        <title>WGS assembly of Ceratopteris richardii.</title>
        <authorList>
            <person name="Marchant D.B."/>
            <person name="Chen G."/>
            <person name="Jenkins J."/>
            <person name="Shu S."/>
            <person name="Leebens-Mack J."/>
            <person name="Grimwood J."/>
            <person name="Schmutz J."/>
            <person name="Soltis P."/>
            <person name="Soltis D."/>
            <person name="Chen Z.-H."/>
        </authorList>
    </citation>
    <scope>NUCLEOTIDE SEQUENCE</scope>
    <source>
        <strain evidence="3">Whitten #5841</strain>
        <tissue evidence="3">Leaf</tissue>
    </source>
</reference>
<organism evidence="3 4">
    <name type="scientific">Ceratopteris richardii</name>
    <name type="common">Triangle waterfern</name>
    <dbReference type="NCBI Taxonomy" id="49495"/>
    <lineage>
        <taxon>Eukaryota</taxon>
        <taxon>Viridiplantae</taxon>
        <taxon>Streptophyta</taxon>
        <taxon>Embryophyta</taxon>
        <taxon>Tracheophyta</taxon>
        <taxon>Polypodiopsida</taxon>
        <taxon>Polypodiidae</taxon>
        <taxon>Polypodiales</taxon>
        <taxon>Pteridineae</taxon>
        <taxon>Pteridaceae</taxon>
        <taxon>Parkerioideae</taxon>
        <taxon>Ceratopteris</taxon>
    </lineage>
</organism>
<dbReference type="InterPro" id="IPR055326">
    <property type="entry name" value="MINIYO"/>
</dbReference>
<dbReference type="Pfam" id="PF08621">
    <property type="entry name" value="RPAP1_N"/>
    <property type="match status" value="1"/>
</dbReference>
<dbReference type="PANTHER" id="PTHR47605:SF2">
    <property type="entry name" value="TRANSCRIPTIONAL ELONGATION REGULATOR MINIYO"/>
    <property type="match status" value="1"/>
</dbReference>
<evidence type="ECO:0000256" key="1">
    <source>
        <dbReference type="SAM" id="MobiDB-lite"/>
    </source>
</evidence>
<name>A0A8T2QDD2_CERRI</name>
<feature type="compositionally biased region" description="Polar residues" evidence="1">
    <location>
        <begin position="155"/>
        <end position="165"/>
    </location>
</feature>
<feature type="region of interest" description="Disordered" evidence="1">
    <location>
        <begin position="44"/>
        <end position="76"/>
    </location>
</feature>
<gene>
    <name evidence="3" type="ORF">KP509_36G056000</name>
</gene>